<keyword evidence="4" id="KW-1185">Reference proteome</keyword>
<accession>A0A432WD65</accession>
<proteinExistence type="predicted"/>
<dbReference type="InterPro" id="IPR032675">
    <property type="entry name" value="LRR_dom_sf"/>
</dbReference>
<feature type="signal peptide" evidence="2">
    <location>
        <begin position="1"/>
        <end position="22"/>
    </location>
</feature>
<name>A0A432WD65_9GAMM</name>
<dbReference type="SUPFAM" id="SSF55486">
    <property type="entry name" value="Metalloproteases ('zincins'), catalytic domain"/>
    <property type="match status" value="1"/>
</dbReference>
<feature type="chain" id="PRO_5018982906" evidence="2">
    <location>
        <begin position="23"/>
        <end position="1014"/>
    </location>
</feature>
<keyword evidence="2" id="KW-0732">Signal</keyword>
<evidence type="ECO:0000256" key="1">
    <source>
        <dbReference type="SAM" id="MobiDB-lite"/>
    </source>
</evidence>
<evidence type="ECO:0000313" key="4">
    <source>
        <dbReference type="Proteomes" id="UP000287823"/>
    </source>
</evidence>
<gene>
    <name evidence="3" type="ORF">CWE14_13360</name>
</gene>
<dbReference type="AlphaFoldDB" id="A0A432WD65"/>
<dbReference type="Gene3D" id="3.80.10.10">
    <property type="entry name" value="Ribonuclease Inhibitor"/>
    <property type="match status" value="1"/>
</dbReference>
<dbReference type="Proteomes" id="UP000287823">
    <property type="component" value="Unassembled WGS sequence"/>
</dbReference>
<sequence length="1014" mass="109853">MYTTKPLLGALLASTLALTLVACGGGGDDDGGSTSYTVTTSAGQGGSISPEQRTVNAGQSTSFTIDPLTSYQIAQVSGCNGQLSGRTYNIAEVNADCQITASFETRTLELTTEFDFGDHQVSADNMPTISPESVTVDYNKEQTFELTMPGPGWTLNSSSGCKIDTATEQNNINFTLTTAPILKDCNLVLTITPPGSSAGYEISADIVNGRAKLDGNYRSTDAFSYGEKVTVNLEAFGEGRDLVRFQPSSASCDFERDGNSVTITVFDNCHFSALFLAEGEHSFASNHMVRGFRDALSIEPEEHMTAAMVGSVESVDLLNSPAVVLDLDGIQAALGLTSLSFRTLAADLAPLATLPLTTLKIEKIQYSGPADLEPLKAMPLQHLELTFFEASQSDYESALSPLSELRTLNLSNSRGLERIDFMHTYSHLTTLNLSNTGVLDIRPALDSGLVHRPEASFSVSGCASLEQPVTQNAKNNLEGFGVHTNIGSRSNWDMCPLPDDYYNNLGDLFNATLNADQLSVDWMLFDNHGDVSCELHYNLHKQQPRIADAEIPTCGTIGNETMTVDFDVQTVDMYLNDGLFPDPIKVGLTKEVVSTNDSTQLRLAAVEWGQTVFKTNPYLVPGRSAMLRAHVIADGGPTALPMTAELRLNGSPVANGNFTTPASIPAEPVYEDGGSGYQLIIPAQFMEEGLEIDFTLDGDLIYTAEPAFADPTTLSITIVPMVVNGVAPTIPSDEELAETIKTYWPVGEVEIERRSPVIVSDAGGDIAILDVLYNLRDLHTQEGAQHYYHGFFDIEALNNKNASGVAFISGLVGVSWDSNLSTFAHELGHNFSLGHIDCGSPAQIEINYPYPTDQIGSIGINYDHSQLYTPDLAKDLMSYCSPRFISDWVYEKAQDYLAANPPSPFTGAQAFDSTVLSQPTYSTYVSGVIDQVNGNSRVLSHSELSQPAGRENYGPFVMIATDSNGQTFERNFAIEQTSENDSQTNGYFNVRLPAYDIRDVQVLYQGKEVLRVQL</sequence>
<dbReference type="EMBL" id="PIPO01000006">
    <property type="protein sequence ID" value="RUO30350.1"/>
    <property type="molecule type" value="Genomic_DNA"/>
</dbReference>
<comment type="caution">
    <text evidence="3">The sequence shown here is derived from an EMBL/GenBank/DDBJ whole genome shotgun (WGS) entry which is preliminary data.</text>
</comment>
<evidence type="ECO:0000313" key="3">
    <source>
        <dbReference type="EMBL" id="RUO30350.1"/>
    </source>
</evidence>
<dbReference type="PROSITE" id="PS51257">
    <property type="entry name" value="PROKAR_LIPOPROTEIN"/>
    <property type="match status" value="1"/>
</dbReference>
<protein>
    <submittedName>
        <fullName evidence="3">Uncharacterized protein</fullName>
    </submittedName>
</protein>
<feature type="region of interest" description="Disordered" evidence="1">
    <location>
        <begin position="34"/>
        <end position="55"/>
    </location>
</feature>
<organism evidence="3 4">
    <name type="scientific">Aliidiomarina soli</name>
    <dbReference type="NCBI Taxonomy" id="1928574"/>
    <lineage>
        <taxon>Bacteria</taxon>
        <taxon>Pseudomonadati</taxon>
        <taxon>Pseudomonadota</taxon>
        <taxon>Gammaproteobacteria</taxon>
        <taxon>Alteromonadales</taxon>
        <taxon>Idiomarinaceae</taxon>
        <taxon>Aliidiomarina</taxon>
    </lineage>
</organism>
<dbReference type="RefSeq" id="WP_126799831.1">
    <property type="nucleotide sequence ID" value="NZ_PIPO01000006.1"/>
</dbReference>
<reference evidence="3 4" key="1">
    <citation type="journal article" date="2011" name="Front. Microbiol.">
        <title>Genomic signatures of strain selection and enhancement in Bacillus atrophaeus var. globigii, a historical biowarfare simulant.</title>
        <authorList>
            <person name="Gibbons H.S."/>
            <person name="Broomall S.M."/>
            <person name="McNew L.A."/>
            <person name="Daligault H."/>
            <person name="Chapman C."/>
            <person name="Bruce D."/>
            <person name="Karavis M."/>
            <person name="Krepps M."/>
            <person name="McGregor P.A."/>
            <person name="Hong C."/>
            <person name="Park K.H."/>
            <person name="Akmal A."/>
            <person name="Feldman A."/>
            <person name="Lin J.S."/>
            <person name="Chang W.E."/>
            <person name="Higgs B.W."/>
            <person name="Demirev P."/>
            <person name="Lindquist J."/>
            <person name="Liem A."/>
            <person name="Fochler E."/>
            <person name="Read T.D."/>
            <person name="Tapia R."/>
            <person name="Johnson S."/>
            <person name="Bishop-Lilly K.A."/>
            <person name="Detter C."/>
            <person name="Han C."/>
            <person name="Sozhamannan S."/>
            <person name="Rosenzweig C.N."/>
            <person name="Skowronski E.W."/>
        </authorList>
    </citation>
    <scope>NUCLEOTIDE SEQUENCE [LARGE SCALE GENOMIC DNA]</scope>
    <source>
        <strain evidence="3 4">Y4G10-17</strain>
    </source>
</reference>
<evidence type="ECO:0000256" key="2">
    <source>
        <dbReference type="SAM" id="SignalP"/>
    </source>
</evidence>
<dbReference type="SUPFAM" id="SSF52058">
    <property type="entry name" value="L domain-like"/>
    <property type="match status" value="1"/>
</dbReference>